<keyword evidence="1" id="KW-0863">Zinc-finger</keyword>
<keyword evidence="4" id="KW-1185">Reference proteome</keyword>
<dbReference type="GO" id="GO:0008270">
    <property type="term" value="F:zinc ion binding"/>
    <property type="evidence" value="ECO:0007669"/>
    <property type="project" value="UniProtKB-KW"/>
</dbReference>
<comment type="caution">
    <text evidence="3">The sequence shown here is derived from an EMBL/GenBank/DDBJ whole genome shotgun (WGS) entry which is preliminary data.</text>
</comment>
<dbReference type="EMBL" id="JANPWB010000012">
    <property type="protein sequence ID" value="KAJ1112996.1"/>
    <property type="molecule type" value="Genomic_DNA"/>
</dbReference>
<dbReference type="SUPFAM" id="SSF50630">
    <property type="entry name" value="Acid proteases"/>
    <property type="match status" value="1"/>
</dbReference>
<dbReference type="PANTHER" id="PTHR37984">
    <property type="entry name" value="PROTEIN CBG26694"/>
    <property type="match status" value="1"/>
</dbReference>
<protein>
    <recommendedName>
        <fullName evidence="2">CCHC-type domain-containing protein</fullName>
    </recommendedName>
</protein>
<dbReference type="Proteomes" id="UP001066276">
    <property type="component" value="Chromosome 8"/>
</dbReference>
<keyword evidence="1" id="KW-0479">Metal-binding</keyword>
<dbReference type="InterPro" id="IPR021109">
    <property type="entry name" value="Peptidase_aspartic_dom_sf"/>
</dbReference>
<dbReference type="Gene3D" id="2.40.70.10">
    <property type="entry name" value="Acid Proteases"/>
    <property type="match status" value="1"/>
</dbReference>
<feature type="domain" description="CCHC-type" evidence="2">
    <location>
        <begin position="262"/>
        <end position="276"/>
    </location>
</feature>
<organism evidence="3 4">
    <name type="scientific">Pleurodeles waltl</name>
    <name type="common">Iberian ribbed newt</name>
    <dbReference type="NCBI Taxonomy" id="8319"/>
    <lineage>
        <taxon>Eukaryota</taxon>
        <taxon>Metazoa</taxon>
        <taxon>Chordata</taxon>
        <taxon>Craniata</taxon>
        <taxon>Vertebrata</taxon>
        <taxon>Euteleostomi</taxon>
        <taxon>Amphibia</taxon>
        <taxon>Batrachia</taxon>
        <taxon>Caudata</taxon>
        <taxon>Salamandroidea</taxon>
        <taxon>Salamandridae</taxon>
        <taxon>Pleurodelinae</taxon>
        <taxon>Pleurodeles</taxon>
    </lineage>
</organism>
<gene>
    <name evidence="3" type="ORF">NDU88_001256</name>
</gene>
<evidence type="ECO:0000259" key="2">
    <source>
        <dbReference type="PROSITE" id="PS50158"/>
    </source>
</evidence>
<evidence type="ECO:0000256" key="1">
    <source>
        <dbReference type="PROSITE-ProRule" id="PRU00047"/>
    </source>
</evidence>
<sequence>MGDQSISAPPPFLATPGDLPIPWKQWKKIFNTYMLAIGSDRYAPPRRQAILLHHLGIEGRRIYENLPEVSLGMGDGQPTNVFDMSVQTLDAQFTPKTNLVLQRHKFFSRIQRKDEDIASYVASLRGLALSCEFPQLLDSLTRDQIVRCAHDKRIREKLLVKDANLEEAIQIAKRMEHAAVWLQEMEEVPKETEQGITAEIRKKEDPRIKVEWSKPTKNSEAMKVNSEEKRRTQEWRVIKFYRCDAPGHIASSRACAARNAICRNCGKRGHFAKVCRFKPNAGSKSFQEIQDVFETMEDIILTVHEVLISRDCEGAPVQVVKRESTDVLEKPHAQVMLDNVWVRLLVDSGSLFTLISREAYDSEWTDPADKNLSVPDIKAVGYAGKRIDIVGMRWMSISFKGRIIHGKVYITDYRTNLLGWRHQKDLGII</sequence>
<evidence type="ECO:0000313" key="4">
    <source>
        <dbReference type="Proteomes" id="UP001066276"/>
    </source>
</evidence>
<dbReference type="SUPFAM" id="SSF57756">
    <property type="entry name" value="Retrovirus zinc finger-like domains"/>
    <property type="match status" value="1"/>
</dbReference>
<evidence type="ECO:0000313" key="3">
    <source>
        <dbReference type="EMBL" id="KAJ1112996.1"/>
    </source>
</evidence>
<dbReference type="InterPro" id="IPR050951">
    <property type="entry name" value="Retrovirus_Pol_polyprotein"/>
</dbReference>
<dbReference type="AlphaFoldDB" id="A0AAV7NAI8"/>
<proteinExistence type="predicted"/>
<dbReference type="PROSITE" id="PS50158">
    <property type="entry name" value="ZF_CCHC"/>
    <property type="match status" value="1"/>
</dbReference>
<dbReference type="GO" id="GO:0003676">
    <property type="term" value="F:nucleic acid binding"/>
    <property type="evidence" value="ECO:0007669"/>
    <property type="project" value="InterPro"/>
</dbReference>
<keyword evidence="1" id="KW-0862">Zinc</keyword>
<accession>A0AAV7NAI8</accession>
<reference evidence="3" key="1">
    <citation type="journal article" date="2022" name="bioRxiv">
        <title>Sequencing and chromosome-scale assembly of the giantPleurodeles waltlgenome.</title>
        <authorList>
            <person name="Brown T."/>
            <person name="Elewa A."/>
            <person name="Iarovenko S."/>
            <person name="Subramanian E."/>
            <person name="Araus A.J."/>
            <person name="Petzold A."/>
            <person name="Susuki M."/>
            <person name="Suzuki K.-i.T."/>
            <person name="Hayashi T."/>
            <person name="Toyoda A."/>
            <person name="Oliveira C."/>
            <person name="Osipova E."/>
            <person name="Leigh N.D."/>
            <person name="Simon A."/>
            <person name="Yun M.H."/>
        </authorList>
    </citation>
    <scope>NUCLEOTIDE SEQUENCE</scope>
    <source>
        <strain evidence="3">20211129_DDA</strain>
        <tissue evidence="3">Liver</tissue>
    </source>
</reference>
<dbReference type="Pfam" id="PF00098">
    <property type="entry name" value="zf-CCHC"/>
    <property type="match status" value="1"/>
</dbReference>
<dbReference type="PANTHER" id="PTHR37984:SF9">
    <property type="entry name" value="INTEGRASE CATALYTIC DOMAIN-CONTAINING PROTEIN"/>
    <property type="match status" value="1"/>
</dbReference>
<name>A0AAV7NAI8_PLEWA</name>
<dbReference type="SMART" id="SM00343">
    <property type="entry name" value="ZnF_C2HC"/>
    <property type="match status" value="1"/>
</dbReference>
<dbReference type="InterPro" id="IPR001878">
    <property type="entry name" value="Znf_CCHC"/>
</dbReference>
<dbReference type="Gene3D" id="4.10.60.10">
    <property type="entry name" value="Zinc finger, CCHC-type"/>
    <property type="match status" value="1"/>
</dbReference>
<dbReference type="InterPro" id="IPR036875">
    <property type="entry name" value="Znf_CCHC_sf"/>
</dbReference>